<dbReference type="PANTHER" id="PTHR14021">
    <property type="entry name" value="IRON-SULFUR CLUSTER CO-CHAPERONE PROTEIN HSCB"/>
    <property type="match status" value="1"/>
</dbReference>
<accession>E3S465</accession>
<dbReference type="AlphaFoldDB" id="E3S465"/>
<feature type="compositionally biased region" description="Low complexity" evidence="3">
    <location>
        <begin position="66"/>
        <end position="76"/>
    </location>
</feature>
<dbReference type="GO" id="GO:0001671">
    <property type="term" value="F:ATPase activator activity"/>
    <property type="evidence" value="ECO:0007669"/>
    <property type="project" value="InterPro"/>
</dbReference>
<organism evidence="6">
    <name type="scientific">Pyrenophora teres f. teres (strain 0-1)</name>
    <name type="common">Barley net blotch fungus</name>
    <name type="synonym">Drechslera teres f. teres</name>
    <dbReference type="NCBI Taxonomy" id="861557"/>
    <lineage>
        <taxon>Eukaryota</taxon>
        <taxon>Fungi</taxon>
        <taxon>Dikarya</taxon>
        <taxon>Ascomycota</taxon>
        <taxon>Pezizomycotina</taxon>
        <taxon>Dothideomycetes</taxon>
        <taxon>Pleosporomycetidae</taxon>
        <taxon>Pleosporales</taxon>
        <taxon>Pleosporineae</taxon>
        <taxon>Pleosporaceae</taxon>
        <taxon>Pyrenophora</taxon>
    </lineage>
</organism>
<proteinExistence type="inferred from homology"/>
<sequence>MRSLRPSAARRFGASLTSESPTTIPLRTRRITPPCLLCVHRILPQSIPRRFQSTPTSSRTIEKPFETQGTKQQQQPQTYYSFFPQTLPAGPPPNGPFDIDVKALKKEFLKLQSTAHPDVHQQADKKRAEAHSAQINEAYKTLQNPLLRAQYLLSLRGEGLEDESAKVDDMDLLLEVMETREMVEEAEWENGSLKELWEKNERRIKKSVKAIDRAFKKDNLEAAKEEAVKLRYWVNIKETIEEKD</sequence>
<feature type="domain" description="J" evidence="4">
    <location>
        <begin position="78"/>
        <end position="155"/>
    </location>
</feature>
<gene>
    <name evidence="5" type="ORF">PTT_17319</name>
</gene>
<dbReference type="SUPFAM" id="SSF47144">
    <property type="entry name" value="HSC20 (HSCB), C-terminal oligomerisation domain"/>
    <property type="match status" value="1"/>
</dbReference>
<dbReference type="OrthoDB" id="448954at2759"/>
<evidence type="ECO:0000256" key="2">
    <source>
        <dbReference type="ARBA" id="ARBA00023186"/>
    </source>
</evidence>
<dbReference type="SUPFAM" id="SSF46565">
    <property type="entry name" value="Chaperone J-domain"/>
    <property type="match status" value="1"/>
</dbReference>
<dbReference type="KEGG" id="pte:PTT_17319"/>
<dbReference type="EMBL" id="GL537084">
    <property type="protein sequence ID" value="EFQ87171.1"/>
    <property type="molecule type" value="Genomic_DNA"/>
</dbReference>
<dbReference type="InterPro" id="IPR001623">
    <property type="entry name" value="DnaJ_domain"/>
</dbReference>
<dbReference type="GO" id="GO:0051087">
    <property type="term" value="F:protein-folding chaperone binding"/>
    <property type="evidence" value="ECO:0007669"/>
    <property type="project" value="InterPro"/>
</dbReference>
<dbReference type="Gene3D" id="1.10.287.110">
    <property type="entry name" value="DnaJ domain"/>
    <property type="match status" value="1"/>
</dbReference>
<dbReference type="GO" id="GO:0005739">
    <property type="term" value="C:mitochondrion"/>
    <property type="evidence" value="ECO:0007669"/>
    <property type="project" value="TreeGrafter"/>
</dbReference>
<dbReference type="GO" id="GO:0051259">
    <property type="term" value="P:protein complex oligomerization"/>
    <property type="evidence" value="ECO:0007669"/>
    <property type="project" value="InterPro"/>
</dbReference>
<name>E3S465_PYRTT</name>
<keyword evidence="2" id="KW-0143">Chaperone</keyword>
<feature type="region of interest" description="Disordered" evidence="3">
    <location>
        <begin position="49"/>
        <end position="76"/>
    </location>
</feature>
<evidence type="ECO:0000313" key="5">
    <source>
        <dbReference type="EMBL" id="EFQ87171.1"/>
    </source>
</evidence>
<dbReference type="GO" id="GO:0044571">
    <property type="term" value="P:[2Fe-2S] cluster assembly"/>
    <property type="evidence" value="ECO:0007669"/>
    <property type="project" value="InterPro"/>
</dbReference>
<reference evidence="5 6" key="1">
    <citation type="journal article" date="2010" name="Genome Biol.">
        <title>A first genome assembly of the barley fungal pathogen Pyrenophora teres f. teres.</title>
        <authorList>
            <person name="Ellwood S.R."/>
            <person name="Liu Z."/>
            <person name="Syme R.A."/>
            <person name="Lai Z."/>
            <person name="Hane J.K."/>
            <person name="Keiper F."/>
            <person name="Moffat C.S."/>
            <person name="Oliver R.P."/>
            <person name="Friesen T.L."/>
        </authorList>
    </citation>
    <scope>NUCLEOTIDE SEQUENCE [LARGE SCALE GENOMIC DNA]</scope>
    <source>
        <strain evidence="5 6">0-1</strain>
    </source>
</reference>
<dbReference type="InterPro" id="IPR036869">
    <property type="entry name" value="J_dom_sf"/>
</dbReference>
<dbReference type="Gene3D" id="1.20.1280.20">
    <property type="entry name" value="HscB, C-terminal domain"/>
    <property type="match status" value="1"/>
</dbReference>
<dbReference type="CDD" id="cd06257">
    <property type="entry name" value="DnaJ"/>
    <property type="match status" value="1"/>
</dbReference>
<evidence type="ECO:0000259" key="4">
    <source>
        <dbReference type="PROSITE" id="PS50076"/>
    </source>
</evidence>
<comment type="similarity">
    <text evidence="1">Belongs to the HscB family.</text>
</comment>
<keyword evidence="6" id="KW-1185">Reference proteome</keyword>
<dbReference type="Pfam" id="PF07743">
    <property type="entry name" value="HSCB_C"/>
    <property type="match status" value="1"/>
</dbReference>
<feature type="region of interest" description="Disordered" evidence="3">
    <location>
        <begin position="1"/>
        <end position="21"/>
    </location>
</feature>
<dbReference type="PANTHER" id="PTHR14021:SF15">
    <property type="entry name" value="IRON-SULFUR CLUSTER CO-CHAPERONE PROTEIN HSCB"/>
    <property type="match status" value="1"/>
</dbReference>
<dbReference type="HOGENOM" id="CLU_068529_1_0_1"/>
<dbReference type="SMART" id="SM00271">
    <property type="entry name" value="DnaJ"/>
    <property type="match status" value="1"/>
</dbReference>
<dbReference type="NCBIfam" id="TIGR00714">
    <property type="entry name" value="hscB"/>
    <property type="match status" value="1"/>
</dbReference>
<evidence type="ECO:0000256" key="3">
    <source>
        <dbReference type="SAM" id="MobiDB-lite"/>
    </source>
</evidence>
<protein>
    <recommendedName>
        <fullName evidence="4">J domain-containing protein</fullName>
    </recommendedName>
</protein>
<dbReference type="InterPro" id="IPR009073">
    <property type="entry name" value="HscB_oligo_C"/>
</dbReference>
<dbReference type="Proteomes" id="UP000001067">
    <property type="component" value="Unassembled WGS sequence"/>
</dbReference>
<dbReference type="STRING" id="861557.E3S465"/>
<dbReference type="PROSITE" id="PS50076">
    <property type="entry name" value="DNAJ_2"/>
    <property type="match status" value="1"/>
</dbReference>
<dbReference type="eggNOG" id="KOG3192">
    <property type="taxonomic scope" value="Eukaryota"/>
</dbReference>
<evidence type="ECO:0000256" key="1">
    <source>
        <dbReference type="ARBA" id="ARBA00010476"/>
    </source>
</evidence>
<dbReference type="InterPro" id="IPR004640">
    <property type="entry name" value="HscB"/>
</dbReference>
<dbReference type="Pfam" id="PF00226">
    <property type="entry name" value="DnaJ"/>
    <property type="match status" value="1"/>
</dbReference>
<dbReference type="InterPro" id="IPR036386">
    <property type="entry name" value="HscB_C_sf"/>
</dbReference>
<evidence type="ECO:0000313" key="6">
    <source>
        <dbReference type="Proteomes" id="UP000001067"/>
    </source>
</evidence>